<protein>
    <recommendedName>
        <fullName evidence="6">Exopolyphosphatase</fullName>
    </recommendedName>
</protein>
<feature type="domain" description="AtuA-like ferredoxin-fold" evidence="3">
    <location>
        <begin position="464"/>
        <end position="560"/>
    </location>
</feature>
<keyword evidence="5" id="KW-1185">Reference proteome</keyword>
<proteinExistence type="predicted"/>
<sequence length="571" mass="59818">MSRPVRIGNVSGFYGDRIDAAREMVEAGEVDVVCGDYLAELTMLILAKAQDRDGGVGYARTFLTQVEQILGSCVERGIRIVANAGGLDPAGLADAVRAVAAGQGITARVAHVEGDDLRSDLSAISPPVEGAPVSANAYLGAWGITEALAAGADVVVTGRVTDASLVVGPAAWWHDWARDDWDALAGAVVAGHVIECGPQATGGNYPFLDEITDRRYPGFPIAEVAADGGCVITKPDRTGGLVSVGTVTAQLLYEIGPPAYLGPDVTAHFDTIRLEQAGEHRVAVTGVRGSPPPQTLKVALNETGGYRNTMTLVLTGLDIEAKAVHAEQLLFGIVDRDAFDDVDVRLLRFDRPDAASNAEATAHLRITVKSADRRVAGRAFSNATMQLALGGYAGFHTTTPPTDASAFGIYRPARVPRSAVAHTVVLPDGERRTVADPPAFSPTDSQVSAPVRIGEQSKGATRRVPLGAVAGARSGDKGGDANVGVWARDDAGHAWLASFLTAGRVRELLGSEAAERDVEVFELPNLRAVNVVVHGLLGDGVASATRPDPQAKGLGEYLRSRLVDVPEHLLP</sequence>
<dbReference type="InterPro" id="IPR010839">
    <property type="entry name" value="AtuA_N"/>
</dbReference>
<dbReference type="PANTHER" id="PTHR47585">
    <property type="match status" value="1"/>
</dbReference>
<evidence type="ECO:0000259" key="3">
    <source>
        <dbReference type="Pfam" id="PF23544"/>
    </source>
</evidence>
<dbReference type="Proteomes" id="UP001519295">
    <property type="component" value="Unassembled WGS sequence"/>
</dbReference>
<organism evidence="4 5">
    <name type="scientific">Pseudonocardia parietis</name>
    <dbReference type="NCBI Taxonomy" id="570936"/>
    <lineage>
        <taxon>Bacteria</taxon>
        <taxon>Bacillati</taxon>
        <taxon>Actinomycetota</taxon>
        <taxon>Actinomycetes</taxon>
        <taxon>Pseudonocardiales</taxon>
        <taxon>Pseudonocardiaceae</taxon>
        <taxon>Pseudonocardia</taxon>
    </lineage>
</organism>
<dbReference type="InterPro" id="IPR056362">
    <property type="entry name" value="AtuA-like_ferredoxin_dom"/>
</dbReference>
<evidence type="ECO:0000259" key="2">
    <source>
        <dbReference type="Pfam" id="PF07287"/>
    </source>
</evidence>
<evidence type="ECO:0008006" key="6">
    <source>
        <dbReference type="Google" id="ProtNLM"/>
    </source>
</evidence>
<dbReference type="Pfam" id="PF07287">
    <property type="entry name" value="AtuA"/>
    <property type="match status" value="1"/>
</dbReference>
<name>A0ABS4W2T1_9PSEU</name>
<evidence type="ECO:0000313" key="4">
    <source>
        <dbReference type="EMBL" id="MBP2370489.1"/>
    </source>
</evidence>
<dbReference type="Pfam" id="PF23544">
    <property type="entry name" value="AtuA_ferredoxin"/>
    <property type="match status" value="1"/>
</dbReference>
<feature type="region of interest" description="Disordered" evidence="1">
    <location>
        <begin position="432"/>
        <end position="462"/>
    </location>
</feature>
<reference evidence="4 5" key="1">
    <citation type="submission" date="2021-03" db="EMBL/GenBank/DDBJ databases">
        <title>Sequencing the genomes of 1000 actinobacteria strains.</title>
        <authorList>
            <person name="Klenk H.-P."/>
        </authorList>
    </citation>
    <scope>NUCLEOTIDE SEQUENCE [LARGE SCALE GENOMIC DNA]</scope>
    <source>
        <strain evidence="4 5">DSM 45256</strain>
    </source>
</reference>
<dbReference type="EMBL" id="JAGINU010000001">
    <property type="protein sequence ID" value="MBP2370489.1"/>
    <property type="molecule type" value="Genomic_DNA"/>
</dbReference>
<feature type="domain" description="Acyclic terpene utilisation N-terminal" evidence="2">
    <location>
        <begin position="5"/>
        <end position="425"/>
    </location>
</feature>
<comment type="caution">
    <text evidence="4">The sequence shown here is derived from an EMBL/GenBank/DDBJ whole genome shotgun (WGS) entry which is preliminary data.</text>
</comment>
<evidence type="ECO:0000313" key="5">
    <source>
        <dbReference type="Proteomes" id="UP001519295"/>
    </source>
</evidence>
<accession>A0ABS4W2T1</accession>
<evidence type="ECO:0000256" key="1">
    <source>
        <dbReference type="SAM" id="MobiDB-lite"/>
    </source>
</evidence>
<dbReference type="PANTHER" id="PTHR47585:SF1">
    <property type="entry name" value="DUF1446 DOMAIN-CONTAINING PROTEIN"/>
    <property type="match status" value="1"/>
</dbReference>
<gene>
    <name evidence="4" type="ORF">JOF36_006185</name>
</gene>
<dbReference type="RefSeq" id="WP_210033798.1">
    <property type="nucleotide sequence ID" value="NZ_JAGINU010000001.1"/>
</dbReference>